<dbReference type="InterPro" id="IPR012899">
    <property type="entry name" value="LTXXQ"/>
</dbReference>
<feature type="transmembrane region" description="Helical" evidence="2">
    <location>
        <begin position="26"/>
        <end position="46"/>
    </location>
</feature>
<keyword evidence="2" id="KW-0812">Transmembrane</keyword>
<dbReference type="AlphaFoldDB" id="A0AAU8CN68"/>
<evidence type="ECO:0000313" key="3">
    <source>
        <dbReference type="EMBL" id="XCG47778.1"/>
    </source>
</evidence>
<sequence>MENDDLNSASSDTSAPSGGKGWGRRAAIGGVAAIAAIGAIGLAGAASGEFGRNFGMGHFGMGEHMMHARIGGMGFGERGMSHVLDEIDATPEQEERLWAIIDAARSEMRPMFREFRDTREAVADILGAPTLDHAAAEKLRSERITAIDQASRKMTTALLDAAEVLTPEQRAKLVEHFKERRWHNRW</sequence>
<dbReference type="Gene3D" id="1.20.120.1490">
    <property type="match status" value="1"/>
</dbReference>
<keyword evidence="2" id="KW-1133">Transmembrane helix</keyword>
<gene>
    <name evidence="3" type="ORF">ABVK50_21300</name>
</gene>
<dbReference type="CDD" id="cd09916">
    <property type="entry name" value="CpxP_like"/>
    <property type="match status" value="1"/>
</dbReference>
<dbReference type="GO" id="GO:0042597">
    <property type="term" value="C:periplasmic space"/>
    <property type="evidence" value="ECO:0007669"/>
    <property type="project" value="InterPro"/>
</dbReference>
<evidence type="ECO:0000256" key="2">
    <source>
        <dbReference type="SAM" id="Phobius"/>
    </source>
</evidence>
<feature type="compositionally biased region" description="Polar residues" evidence="1">
    <location>
        <begin position="1"/>
        <end position="16"/>
    </location>
</feature>
<organism evidence="3">
    <name type="scientific">Mesorhizobium sp. WSM2240</name>
    <dbReference type="NCBI Taxonomy" id="3228851"/>
    <lineage>
        <taxon>Bacteria</taxon>
        <taxon>Pseudomonadati</taxon>
        <taxon>Pseudomonadota</taxon>
        <taxon>Alphaproteobacteria</taxon>
        <taxon>Hyphomicrobiales</taxon>
        <taxon>Phyllobacteriaceae</taxon>
        <taxon>Mesorhizobium</taxon>
    </lineage>
</organism>
<keyword evidence="2" id="KW-0472">Membrane</keyword>
<name>A0AAU8CN68_9HYPH</name>
<protein>
    <submittedName>
        <fullName evidence="3">Spy/CpxP family protein refolding chaperone</fullName>
    </submittedName>
</protein>
<dbReference type="EMBL" id="CP159253">
    <property type="protein sequence ID" value="XCG47778.1"/>
    <property type="molecule type" value="Genomic_DNA"/>
</dbReference>
<feature type="region of interest" description="Disordered" evidence="1">
    <location>
        <begin position="1"/>
        <end position="21"/>
    </location>
</feature>
<dbReference type="Pfam" id="PF07813">
    <property type="entry name" value="LTXXQ"/>
    <property type="match status" value="1"/>
</dbReference>
<accession>A0AAU8CN68</accession>
<evidence type="ECO:0000256" key="1">
    <source>
        <dbReference type="SAM" id="MobiDB-lite"/>
    </source>
</evidence>
<reference evidence="3" key="1">
    <citation type="submission" date="2024-06" db="EMBL/GenBank/DDBJ databases">
        <title>Mesorhizobium karijinii sp. nov., a symbiont of the iconic Swainsona formosa from arid Australia.</title>
        <authorList>
            <person name="Hill Y.J."/>
            <person name="Watkin E.L.J."/>
            <person name="O'Hara G.W."/>
            <person name="Terpolilli J."/>
            <person name="Tye M.L."/>
            <person name="Kohlmeier M.G."/>
        </authorList>
    </citation>
    <scope>NUCLEOTIDE SEQUENCE</scope>
    <source>
        <strain evidence="3">WSM2240</strain>
    </source>
</reference>
<proteinExistence type="predicted"/>
<dbReference type="RefSeq" id="WP_353644681.1">
    <property type="nucleotide sequence ID" value="NZ_CP159253.1"/>
</dbReference>